<proteinExistence type="predicted"/>
<evidence type="ECO:0000313" key="2">
    <source>
        <dbReference type="Proteomes" id="UP000195521"/>
    </source>
</evidence>
<dbReference type="RefSeq" id="XP_028542466.1">
    <property type="nucleotide sequence ID" value="XM_028686665.1"/>
</dbReference>
<comment type="caution">
    <text evidence="1">The sequence shown here is derived from an EMBL/GenBank/DDBJ whole genome shotgun (WGS) entry which is preliminary data.</text>
</comment>
<gene>
    <name evidence="1" type="ORF">PGO_060210</name>
</gene>
<name>A0A1Y1JF91_PLAGO</name>
<organism evidence="1 2">
    <name type="scientific">Plasmodium gonderi</name>
    <dbReference type="NCBI Taxonomy" id="77519"/>
    <lineage>
        <taxon>Eukaryota</taxon>
        <taxon>Sar</taxon>
        <taxon>Alveolata</taxon>
        <taxon>Apicomplexa</taxon>
        <taxon>Aconoidasida</taxon>
        <taxon>Haemosporida</taxon>
        <taxon>Plasmodiidae</taxon>
        <taxon>Plasmodium</taxon>
        <taxon>Plasmodium (Plasmodium)</taxon>
    </lineage>
</organism>
<dbReference type="SUPFAM" id="SSF47473">
    <property type="entry name" value="EF-hand"/>
    <property type="match status" value="1"/>
</dbReference>
<dbReference type="Proteomes" id="UP000195521">
    <property type="component" value="Unassembled WGS sequence"/>
</dbReference>
<dbReference type="EMBL" id="BDQF01000007">
    <property type="protein sequence ID" value="GAW79877.1"/>
    <property type="molecule type" value="Genomic_DNA"/>
</dbReference>
<dbReference type="OMA" id="HYNHEDP"/>
<dbReference type="AlphaFoldDB" id="A0A1Y1JF91"/>
<reference evidence="2" key="1">
    <citation type="submission" date="2017-04" db="EMBL/GenBank/DDBJ databases">
        <title>Plasmodium gonderi genome.</title>
        <authorList>
            <person name="Arisue N."/>
            <person name="Honma H."/>
            <person name="Kawai S."/>
            <person name="Tougan T."/>
            <person name="Tanabe K."/>
            <person name="Horii T."/>
        </authorList>
    </citation>
    <scope>NUCLEOTIDE SEQUENCE [LARGE SCALE GENOMIC DNA]</scope>
    <source>
        <strain evidence="2">ATCC 30045</strain>
    </source>
</reference>
<evidence type="ECO:0000313" key="1">
    <source>
        <dbReference type="EMBL" id="GAW79877.1"/>
    </source>
</evidence>
<accession>A0A1Y1JF91</accession>
<dbReference type="InterPro" id="IPR011992">
    <property type="entry name" value="EF-hand-dom_pair"/>
</dbReference>
<keyword evidence="2" id="KW-1185">Reference proteome</keyword>
<evidence type="ECO:0008006" key="3">
    <source>
        <dbReference type="Google" id="ProtNLM"/>
    </source>
</evidence>
<dbReference type="GeneID" id="39746589"/>
<dbReference type="OrthoDB" id="380479at2759"/>
<sequence length="130" mass="15083">MEEKFREAFILFSSCNESMELHVFYELMNSFGILLTPEEKAELPLMVNMDLWLKIANKHYNHEDPFKHIRGASDQNSNIQIRTQNFIGVMKALDTRLTDKDLDLLLKIANPENKETINLNTISEKLAEAI</sequence>
<protein>
    <recommendedName>
        <fullName evidence="3">Myosin essential light chain ELC</fullName>
    </recommendedName>
</protein>